<sequence>MSDPSILITGGSGFIGRALARRLVDSGRYRVRASCRSGRPAPVSHEIVESPDLSQEANWRRALDGVDAVIHTAGRAHEVRSSTTNQLAEYRQVNALGTLALARQAAESGVRRFVFLSTVKVNGEFSIPGQPFKPSDTPAPTDPYGISKFEAEEGLRDLASRTDMEVVIIRPVLVYGPGVQANFRSMMLWLKRGFPLPLGGIRNKRSILFVDNLVDLVTVCLDHPDAAGRIFLVSDGEDLSTPQMLRKLGSALGKPARLIPVPEGVLMQTMALLGRGAMANRLCSSLQVDISDTAKVLGWRPPVNLDDALQTTSSDFLAHL</sequence>
<gene>
    <name evidence="4" type="ORF">QQF73_06405</name>
</gene>
<evidence type="ECO:0000256" key="2">
    <source>
        <dbReference type="ARBA" id="ARBA00007637"/>
    </source>
</evidence>
<comment type="pathway">
    <text evidence="1">Bacterial outer membrane biogenesis; LPS O-antigen biosynthesis.</text>
</comment>
<name>A0ABT7HB91_9GAMM</name>
<comment type="caution">
    <text evidence="4">The sequence shown here is derived from an EMBL/GenBank/DDBJ whole genome shotgun (WGS) entry which is preliminary data.</text>
</comment>
<dbReference type="Pfam" id="PF01370">
    <property type="entry name" value="Epimerase"/>
    <property type="match status" value="1"/>
</dbReference>
<dbReference type="EMBL" id="JASSQD010000001">
    <property type="protein sequence ID" value="MDK9557254.1"/>
    <property type="molecule type" value="Genomic_DNA"/>
</dbReference>
<dbReference type="PANTHER" id="PTHR43000">
    <property type="entry name" value="DTDP-D-GLUCOSE 4,6-DEHYDRATASE-RELATED"/>
    <property type="match status" value="1"/>
</dbReference>
<evidence type="ECO:0000313" key="5">
    <source>
        <dbReference type="Proteomes" id="UP001223547"/>
    </source>
</evidence>
<dbReference type="Proteomes" id="UP001223547">
    <property type="component" value="Unassembled WGS sequence"/>
</dbReference>
<comment type="similarity">
    <text evidence="2">Belongs to the NAD(P)-dependent epimerase/dehydratase family.</text>
</comment>
<dbReference type="RefSeq" id="WP_285367649.1">
    <property type="nucleotide sequence ID" value="NZ_JASSQD010000001.1"/>
</dbReference>
<evidence type="ECO:0000256" key="1">
    <source>
        <dbReference type="ARBA" id="ARBA00005125"/>
    </source>
</evidence>
<organism evidence="4 5">
    <name type="scientific">Marinobacter albus</name>
    <dbReference type="NCBI Taxonomy" id="3030833"/>
    <lineage>
        <taxon>Bacteria</taxon>
        <taxon>Pseudomonadati</taxon>
        <taxon>Pseudomonadota</taxon>
        <taxon>Gammaproteobacteria</taxon>
        <taxon>Pseudomonadales</taxon>
        <taxon>Marinobacteraceae</taxon>
        <taxon>Marinobacter</taxon>
    </lineage>
</organism>
<dbReference type="SUPFAM" id="SSF51735">
    <property type="entry name" value="NAD(P)-binding Rossmann-fold domains"/>
    <property type="match status" value="1"/>
</dbReference>
<protein>
    <submittedName>
        <fullName evidence="4">SDR family oxidoreductase</fullName>
    </submittedName>
</protein>
<evidence type="ECO:0000313" key="4">
    <source>
        <dbReference type="EMBL" id="MDK9557254.1"/>
    </source>
</evidence>
<dbReference type="CDD" id="cd05232">
    <property type="entry name" value="UDP_G4E_4_SDR_e"/>
    <property type="match status" value="1"/>
</dbReference>
<reference evidence="4 5" key="1">
    <citation type="submission" date="2023-05" db="EMBL/GenBank/DDBJ databases">
        <title>Marinobacter albus sp. nov., a marine bacterium isolated from sand in a coastal intertidal zone of huludao.</title>
        <authorList>
            <person name="Deng T."/>
        </authorList>
    </citation>
    <scope>NUCLEOTIDE SEQUENCE [LARGE SCALE GENOMIC DNA]</scope>
    <source>
        <strain evidence="4 5">M216</strain>
    </source>
</reference>
<dbReference type="Gene3D" id="3.40.50.720">
    <property type="entry name" value="NAD(P)-binding Rossmann-like Domain"/>
    <property type="match status" value="1"/>
</dbReference>
<feature type="domain" description="NAD-dependent epimerase/dehydratase" evidence="3">
    <location>
        <begin position="6"/>
        <end position="231"/>
    </location>
</feature>
<evidence type="ECO:0000259" key="3">
    <source>
        <dbReference type="Pfam" id="PF01370"/>
    </source>
</evidence>
<accession>A0ABT7HB91</accession>
<keyword evidence="5" id="KW-1185">Reference proteome</keyword>
<dbReference type="InterPro" id="IPR001509">
    <property type="entry name" value="Epimerase_deHydtase"/>
</dbReference>
<proteinExistence type="inferred from homology"/>
<dbReference type="InterPro" id="IPR036291">
    <property type="entry name" value="NAD(P)-bd_dom_sf"/>
</dbReference>